<keyword evidence="4" id="KW-1185">Reference proteome</keyword>
<dbReference type="AlphaFoldDB" id="A0AAV4CUZ7"/>
<dbReference type="Proteomes" id="UP000735302">
    <property type="component" value="Unassembled WGS sequence"/>
</dbReference>
<dbReference type="InterPro" id="IPR041588">
    <property type="entry name" value="Integrase_H2C2"/>
</dbReference>
<comment type="caution">
    <text evidence="3">The sequence shown here is derived from an EMBL/GenBank/DDBJ whole genome shotgun (WGS) entry which is preliminary data.</text>
</comment>
<gene>
    <name evidence="3" type="ORF">PoB_006220400</name>
</gene>
<dbReference type="Gene3D" id="1.10.340.70">
    <property type="match status" value="1"/>
</dbReference>
<proteinExistence type="predicted"/>
<feature type="domain" description="Integrase zinc-binding" evidence="2">
    <location>
        <begin position="159"/>
        <end position="211"/>
    </location>
</feature>
<evidence type="ECO:0000259" key="2">
    <source>
        <dbReference type="Pfam" id="PF17921"/>
    </source>
</evidence>
<dbReference type="InterPro" id="IPR050951">
    <property type="entry name" value="Retrovirus_Pol_polyprotein"/>
</dbReference>
<dbReference type="EMBL" id="BLXT01007004">
    <property type="protein sequence ID" value="GFO35699.1"/>
    <property type="molecule type" value="Genomic_DNA"/>
</dbReference>
<feature type="region of interest" description="Disordered" evidence="1">
    <location>
        <begin position="349"/>
        <end position="368"/>
    </location>
</feature>
<name>A0AAV4CUZ7_9GAST</name>
<dbReference type="FunFam" id="1.10.340.70:FF:000003">
    <property type="entry name" value="Protein CBG25708"/>
    <property type="match status" value="1"/>
</dbReference>
<dbReference type="Pfam" id="PF17921">
    <property type="entry name" value="Integrase_H2C2"/>
    <property type="match status" value="1"/>
</dbReference>
<sequence>MTWRNNSRASPSANSPKCPIQLDCYLSIGAITNSVRSFIFDPNAPTCVTTDASDVGLGAVLSQTQQGREPSLNAICESAVHDPTHDHVVGALQTDHLSLLDVKSAIKRDSTLATVRHFVFSGWPSKRTLASDIQQFFAAQGELQTEDQCLLQENRIVLPTTLQRRLLAKAHEGHPDIARMKRKLRQSYWWPGQDKDIENFVKHCAGCQLSDKSLAPDNLDSPAGITMAESCDRYDKTIPNCSAIVKIPVYFASAHRAQPPSPQLATSASDAQGLHSRAPYRVGDRVFARRPQVLKGQSPWSNPPIVLKVLGSWTYRLSDGQTWNARKLRRYLEPEAPLLHHHEIAGPLVRRSQRQNRGVSPARYPAEL</sequence>
<protein>
    <submittedName>
        <fullName evidence="3">Zf-h2c2 and rve domain containing protein</fullName>
    </submittedName>
</protein>
<evidence type="ECO:0000313" key="3">
    <source>
        <dbReference type="EMBL" id="GFO35699.1"/>
    </source>
</evidence>
<evidence type="ECO:0000313" key="4">
    <source>
        <dbReference type="Proteomes" id="UP000735302"/>
    </source>
</evidence>
<reference evidence="3 4" key="1">
    <citation type="journal article" date="2021" name="Elife">
        <title>Chloroplast acquisition without the gene transfer in kleptoplastic sea slugs, Plakobranchus ocellatus.</title>
        <authorList>
            <person name="Maeda T."/>
            <person name="Takahashi S."/>
            <person name="Yoshida T."/>
            <person name="Shimamura S."/>
            <person name="Takaki Y."/>
            <person name="Nagai Y."/>
            <person name="Toyoda A."/>
            <person name="Suzuki Y."/>
            <person name="Arimoto A."/>
            <person name="Ishii H."/>
            <person name="Satoh N."/>
            <person name="Nishiyama T."/>
            <person name="Hasebe M."/>
            <person name="Maruyama T."/>
            <person name="Minagawa J."/>
            <person name="Obokata J."/>
            <person name="Shigenobu S."/>
        </authorList>
    </citation>
    <scope>NUCLEOTIDE SEQUENCE [LARGE SCALE GENOMIC DNA]</scope>
</reference>
<dbReference type="PANTHER" id="PTHR37984">
    <property type="entry name" value="PROTEIN CBG26694"/>
    <property type="match status" value="1"/>
</dbReference>
<evidence type="ECO:0000256" key="1">
    <source>
        <dbReference type="SAM" id="MobiDB-lite"/>
    </source>
</evidence>
<dbReference type="PANTHER" id="PTHR37984:SF11">
    <property type="entry name" value="INTEGRASE CATALYTIC DOMAIN-CONTAINING PROTEIN"/>
    <property type="match status" value="1"/>
</dbReference>
<accession>A0AAV4CUZ7</accession>
<organism evidence="3 4">
    <name type="scientific">Plakobranchus ocellatus</name>
    <dbReference type="NCBI Taxonomy" id="259542"/>
    <lineage>
        <taxon>Eukaryota</taxon>
        <taxon>Metazoa</taxon>
        <taxon>Spiralia</taxon>
        <taxon>Lophotrochozoa</taxon>
        <taxon>Mollusca</taxon>
        <taxon>Gastropoda</taxon>
        <taxon>Heterobranchia</taxon>
        <taxon>Euthyneura</taxon>
        <taxon>Panpulmonata</taxon>
        <taxon>Sacoglossa</taxon>
        <taxon>Placobranchoidea</taxon>
        <taxon>Plakobranchidae</taxon>
        <taxon>Plakobranchus</taxon>
    </lineage>
</organism>